<organism evidence="2 3">
    <name type="scientific">Orbilia brochopaga</name>
    <dbReference type="NCBI Taxonomy" id="3140254"/>
    <lineage>
        <taxon>Eukaryota</taxon>
        <taxon>Fungi</taxon>
        <taxon>Dikarya</taxon>
        <taxon>Ascomycota</taxon>
        <taxon>Pezizomycotina</taxon>
        <taxon>Orbiliomycetes</taxon>
        <taxon>Orbiliales</taxon>
        <taxon>Orbiliaceae</taxon>
        <taxon>Orbilia</taxon>
    </lineage>
</organism>
<evidence type="ECO:0000256" key="1">
    <source>
        <dbReference type="SAM" id="MobiDB-lite"/>
    </source>
</evidence>
<reference evidence="2 3" key="1">
    <citation type="submission" date="2019-10" db="EMBL/GenBank/DDBJ databases">
        <authorList>
            <person name="Palmer J.M."/>
        </authorList>
    </citation>
    <scope>NUCLEOTIDE SEQUENCE [LARGE SCALE GENOMIC DNA]</scope>
    <source>
        <strain evidence="2 3">TWF696</strain>
    </source>
</reference>
<dbReference type="PANTHER" id="PTHR11362:SF82">
    <property type="entry name" value="PHOSPHATIDYLETHANOLAMINE-BINDING PROTEIN 4"/>
    <property type="match status" value="1"/>
</dbReference>
<evidence type="ECO:0000313" key="2">
    <source>
        <dbReference type="EMBL" id="KAK6350052.1"/>
    </source>
</evidence>
<proteinExistence type="predicted"/>
<evidence type="ECO:0000313" key="3">
    <source>
        <dbReference type="Proteomes" id="UP001375240"/>
    </source>
</evidence>
<dbReference type="SUPFAM" id="SSF49777">
    <property type="entry name" value="PEBP-like"/>
    <property type="match status" value="1"/>
</dbReference>
<dbReference type="EMBL" id="JAVHNQ010000004">
    <property type="protein sequence ID" value="KAK6350052.1"/>
    <property type="molecule type" value="Genomic_DNA"/>
</dbReference>
<dbReference type="Gene3D" id="3.90.280.10">
    <property type="entry name" value="PEBP-like"/>
    <property type="match status" value="1"/>
</dbReference>
<sequence>MSLCSRAILQVGRRPATVSRPAYIYAKRQLATEVESSSKSFSEPPPPPPTAADTTNAASLDAPSSDVSSSDLPRAAPAASRKPKSKYSDGDLHTIETMPYTCYQAALKILREDRLEKLKRIEAEQASIEALKTHHGYTDDDRRIKGMQKYIDEMQLNIDKNNPRIKYNYDNKLKRDPHRRIYQYWDDLAWRAMRRKILMQRLTQMYVVPDLLPTINPIVDVRMRFRRRNAGLGAKMLARNVLHHPSVRVIPFDSKKRLVTILVVDADRPNLVKNGFDFYLQWMVTNCPVDIENPIAIGRSAVHAGRDEVVPYEVPYVHKGENYHRYCVFVLEQEDRLEIGKKIQKGAKEAEAKSGKEVEVKEVEVKEVEVKATEVKEVELKESEVKEVEVKQGEAVESEVKTDVENDIKASKPKDASKREKPRIERLGFNLRSFIAKNNLTVIGAHLWRCEFDESMMEVMKKLGRKDWNMKYVKHPEHI</sequence>
<dbReference type="PANTHER" id="PTHR11362">
    <property type="entry name" value="PHOSPHATIDYLETHANOLAMINE-BINDING PROTEIN"/>
    <property type="match status" value="1"/>
</dbReference>
<feature type="compositionally biased region" description="Low complexity" evidence="1">
    <location>
        <begin position="51"/>
        <end position="80"/>
    </location>
</feature>
<dbReference type="InterPro" id="IPR008914">
    <property type="entry name" value="PEBP"/>
</dbReference>
<dbReference type="Pfam" id="PF01161">
    <property type="entry name" value="PBP"/>
    <property type="match status" value="1"/>
</dbReference>
<dbReference type="InterPro" id="IPR036610">
    <property type="entry name" value="PEBP-like_sf"/>
</dbReference>
<dbReference type="Gene3D" id="1.20.58.1180">
    <property type="match status" value="1"/>
</dbReference>
<name>A0AAV9UVZ4_9PEZI</name>
<feature type="region of interest" description="Disordered" evidence="1">
    <location>
        <begin position="34"/>
        <end position="91"/>
    </location>
</feature>
<protein>
    <submittedName>
        <fullName evidence="2">Uncharacterized protein</fullName>
    </submittedName>
</protein>
<dbReference type="InterPro" id="IPR035810">
    <property type="entry name" value="PEBP_euk"/>
</dbReference>
<comment type="caution">
    <text evidence="2">The sequence shown here is derived from an EMBL/GenBank/DDBJ whole genome shotgun (WGS) entry which is preliminary data.</text>
</comment>
<accession>A0AAV9UVZ4</accession>
<dbReference type="AlphaFoldDB" id="A0AAV9UVZ4"/>
<keyword evidence="3" id="KW-1185">Reference proteome</keyword>
<dbReference type="Proteomes" id="UP001375240">
    <property type="component" value="Unassembled WGS sequence"/>
</dbReference>
<gene>
    <name evidence="2" type="ORF">TWF696_006301</name>
</gene>